<proteinExistence type="predicted"/>
<protein>
    <submittedName>
        <fullName evidence="1">Uncharacterized protein</fullName>
    </submittedName>
</protein>
<dbReference type="EMBL" id="LXQA011395056">
    <property type="protein sequence ID" value="MCI95723.1"/>
    <property type="molecule type" value="Genomic_DNA"/>
</dbReference>
<dbReference type="Proteomes" id="UP000265520">
    <property type="component" value="Unassembled WGS sequence"/>
</dbReference>
<keyword evidence="2" id="KW-1185">Reference proteome</keyword>
<organism evidence="1 2">
    <name type="scientific">Trifolium medium</name>
    <dbReference type="NCBI Taxonomy" id="97028"/>
    <lineage>
        <taxon>Eukaryota</taxon>
        <taxon>Viridiplantae</taxon>
        <taxon>Streptophyta</taxon>
        <taxon>Embryophyta</taxon>
        <taxon>Tracheophyta</taxon>
        <taxon>Spermatophyta</taxon>
        <taxon>Magnoliopsida</taxon>
        <taxon>eudicotyledons</taxon>
        <taxon>Gunneridae</taxon>
        <taxon>Pentapetalae</taxon>
        <taxon>rosids</taxon>
        <taxon>fabids</taxon>
        <taxon>Fabales</taxon>
        <taxon>Fabaceae</taxon>
        <taxon>Papilionoideae</taxon>
        <taxon>50 kb inversion clade</taxon>
        <taxon>NPAAA clade</taxon>
        <taxon>Hologalegina</taxon>
        <taxon>IRL clade</taxon>
        <taxon>Trifolieae</taxon>
        <taxon>Trifolium</taxon>
    </lineage>
</organism>
<feature type="non-terminal residue" evidence="1">
    <location>
        <position position="36"/>
    </location>
</feature>
<comment type="caution">
    <text evidence="1">The sequence shown here is derived from an EMBL/GenBank/DDBJ whole genome shotgun (WGS) entry which is preliminary data.</text>
</comment>
<accession>A0A392W7H3</accession>
<reference evidence="1 2" key="1">
    <citation type="journal article" date="2018" name="Front. Plant Sci.">
        <title>Red Clover (Trifolium pratense) and Zigzag Clover (T. medium) - A Picture of Genomic Similarities and Differences.</title>
        <authorList>
            <person name="Dluhosova J."/>
            <person name="Istvanek J."/>
            <person name="Nedelnik J."/>
            <person name="Repkova J."/>
        </authorList>
    </citation>
    <scope>NUCLEOTIDE SEQUENCE [LARGE SCALE GENOMIC DNA]</scope>
    <source>
        <strain evidence="2">cv. 10/8</strain>
        <tissue evidence="1">Leaf</tissue>
    </source>
</reference>
<evidence type="ECO:0000313" key="1">
    <source>
        <dbReference type="EMBL" id="MCI95723.1"/>
    </source>
</evidence>
<sequence length="36" mass="4031">MLCVLSPGEDLGVAWRGSFWSLARCGEMVASCRQWK</sequence>
<dbReference type="AlphaFoldDB" id="A0A392W7H3"/>
<name>A0A392W7H3_9FABA</name>
<evidence type="ECO:0000313" key="2">
    <source>
        <dbReference type="Proteomes" id="UP000265520"/>
    </source>
</evidence>